<dbReference type="SUPFAM" id="SSF52833">
    <property type="entry name" value="Thioredoxin-like"/>
    <property type="match status" value="1"/>
</dbReference>
<name>A0A7H2BGG9_9MICC</name>
<dbReference type="KEGG" id="rter:IDM49_00270"/>
<dbReference type="Pfam" id="PF00462">
    <property type="entry name" value="Glutaredoxin"/>
    <property type="match status" value="1"/>
</dbReference>
<feature type="domain" description="Glutaredoxin" evidence="1">
    <location>
        <begin position="21"/>
        <end position="77"/>
    </location>
</feature>
<evidence type="ECO:0000259" key="1">
    <source>
        <dbReference type="Pfam" id="PF00462"/>
    </source>
</evidence>
<organism evidence="2 3">
    <name type="scientific">Rothia terrae</name>
    <dbReference type="NCBI Taxonomy" id="396015"/>
    <lineage>
        <taxon>Bacteria</taxon>
        <taxon>Bacillati</taxon>
        <taxon>Actinomycetota</taxon>
        <taxon>Actinomycetes</taxon>
        <taxon>Micrococcales</taxon>
        <taxon>Micrococcaceae</taxon>
        <taxon>Rothia</taxon>
    </lineage>
</organism>
<dbReference type="GeneID" id="96622656"/>
<keyword evidence="3" id="KW-1185">Reference proteome</keyword>
<dbReference type="EMBL" id="CP061539">
    <property type="protein sequence ID" value="QNV38765.1"/>
    <property type="molecule type" value="Genomic_DNA"/>
</dbReference>
<evidence type="ECO:0000313" key="3">
    <source>
        <dbReference type="Proteomes" id="UP000516404"/>
    </source>
</evidence>
<protein>
    <submittedName>
        <fullName evidence="2">NrdH-redoxin</fullName>
    </submittedName>
</protein>
<dbReference type="AlphaFoldDB" id="A0A7H2BGG9"/>
<proteinExistence type="predicted"/>
<gene>
    <name evidence="2" type="ORF">IDM49_00270</name>
</gene>
<dbReference type="InterPro" id="IPR036249">
    <property type="entry name" value="Thioredoxin-like_sf"/>
</dbReference>
<dbReference type="PROSITE" id="PS51354">
    <property type="entry name" value="GLUTAREDOXIN_2"/>
    <property type="match status" value="1"/>
</dbReference>
<sequence length="101" mass="10801">MENRPQGTQADALKAIEDGSVVIYWRPGCPFCQALDEGLGEVGDRATWVNVWEDADASEFVKSVNDGNEVVPTVTTSEKSFVASSSKAPKIVALAIEKSGK</sequence>
<accession>A0A7H2BGG9</accession>
<dbReference type="RefSeq" id="WP_190725360.1">
    <property type="nucleotide sequence ID" value="NZ_CP061539.1"/>
</dbReference>
<dbReference type="Proteomes" id="UP000516404">
    <property type="component" value="Chromosome"/>
</dbReference>
<dbReference type="Gene3D" id="3.40.30.10">
    <property type="entry name" value="Glutaredoxin"/>
    <property type="match status" value="1"/>
</dbReference>
<evidence type="ECO:0000313" key="2">
    <source>
        <dbReference type="EMBL" id="QNV38765.1"/>
    </source>
</evidence>
<reference evidence="2 3" key="1">
    <citation type="submission" date="2020-09" db="EMBL/GenBank/DDBJ databases">
        <title>Investigation of environmental microbes.</title>
        <authorList>
            <person name="Ou Y."/>
            <person name="Kang Q."/>
        </authorList>
    </citation>
    <scope>NUCLEOTIDE SEQUENCE [LARGE SCALE GENOMIC DNA]</scope>
    <source>
        <strain evidence="2 3">KJZ-14</strain>
    </source>
</reference>
<dbReference type="InterPro" id="IPR002109">
    <property type="entry name" value="Glutaredoxin"/>
</dbReference>